<dbReference type="InterPro" id="IPR011051">
    <property type="entry name" value="RmlC_Cupin_sf"/>
</dbReference>
<dbReference type="Pfam" id="PF17954">
    <property type="entry name" value="Pirin_C_2"/>
    <property type="match status" value="1"/>
</dbReference>
<dbReference type="RefSeq" id="WP_086552454.1">
    <property type="nucleotide sequence ID" value="NZ_JOMO01000028.1"/>
</dbReference>
<dbReference type="InterPro" id="IPR041602">
    <property type="entry name" value="Quercetinase_C"/>
</dbReference>
<proteinExistence type="inferred from homology"/>
<organism evidence="6 7">
    <name type="scientific">Acetobacter orientalis</name>
    <dbReference type="NCBI Taxonomy" id="146474"/>
    <lineage>
        <taxon>Bacteria</taxon>
        <taxon>Pseudomonadati</taxon>
        <taxon>Pseudomonadota</taxon>
        <taxon>Alphaproteobacteria</taxon>
        <taxon>Acetobacterales</taxon>
        <taxon>Acetobacteraceae</taxon>
        <taxon>Acetobacter</taxon>
    </lineage>
</organism>
<feature type="binding site" evidence="2">
    <location>
        <position position="103"/>
    </location>
    <ligand>
        <name>Fe cation</name>
        <dbReference type="ChEBI" id="CHEBI:24875"/>
    </ligand>
</feature>
<evidence type="ECO:0000256" key="3">
    <source>
        <dbReference type="RuleBase" id="RU003457"/>
    </source>
</evidence>
<evidence type="ECO:0000259" key="4">
    <source>
        <dbReference type="Pfam" id="PF02678"/>
    </source>
</evidence>
<dbReference type="Gene3D" id="2.60.120.10">
    <property type="entry name" value="Jelly Rolls"/>
    <property type="match status" value="2"/>
</dbReference>
<feature type="binding site" evidence="2">
    <location>
        <position position="101"/>
    </location>
    <ligand>
        <name>Fe cation</name>
        <dbReference type="ChEBI" id="CHEBI:24875"/>
    </ligand>
</feature>
<protein>
    <submittedName>
        <fullName evidence="6">Pirin</fullName>
    </submittedName>
</protein>
<feature type="domain" description="Pirin N-terminal" evidence="4">
    <location>
        <begin position="9"/>
        <end position="118"/>
    </location>
</feature>
<dbReference type="GO" id="GO:0046872">
    <property type="term" value="F:metal ion binding"/>
    <property type="evidence" value="ECO:0007669"/>
    <property type="project" value="UniProtKB-KW"/>
</dbReference>
<reference evidence="6 7" key="1">
    <citation type="submission" date="2014-06" db="EMBL/GenBank/DDBJ databases">
        <authorList>
            <person name="Ju J."/>
            <person name="Zhang J."/>
        </authorList>
    </citation>
    <scope>NUCLEOTIDE SEQUENCE [LARGE SCALE GENOMIC DNA]</scope>
    <source>
        <strain evidence="6">DmW_045</strain>
    </source>
</reference>
<evidence type="ECO:0000313" key="7">
    <source>
        <dbReference type="Proteomes" id="UP000194639"/>
    </source>
</evidence>
<sequence>MIDVRPFAQLGHANHGWLDANYHFSFSRYYDPNCMNWGALRVWNDDIIAPGTGFGTHPHDNMEIITYVRQGAIAHEDSLGNKGRTLAGDVQVMSAGTGIRHSEHNLEDVPTHVFQIWIRPNQTGHVPSWGTRSFPKDGRAGRFVTLASGYPDESEALPIHADARVLGATLSKGESLDYLLGTQRLAYLVLAKGAIEINGKTVNERDGVAISETEELKIRALEESEIVMVDTAP</sequence>
<evidence type="ECO:0000259" key="5">
    <source>
        <dbReference type="Pfam" id="PF17954"/>
    </source>
</evidence>
<comment type="caution">
    <text evidence="6">The sequence shown here is derived from an EMBL/GenBank/DDBJ whole genome shotgun (WGS) entry which is preliminary data.</text>
</comment>
<dbReference type="EMBL" id="JOMO01000028">
    <property type="protein sequence ID" value="OUI80970.1"/>
    <property type="molecule type" value="Genomic_DNA"/>
</dbReference>
<dbReference type="CDD" id="cd02910">
    <property type="entry name" value="cupin_Yhhw_N"/>
    <property type="match status" value="1"/>
</dbReference>
<dbReference type="SUPFAM" id="SSF51182">
    <property type="entry name" value="RmlC-like cupins"/>
    <property type="match status" value="1"/>
</dbReference>
<dbReference type="InterPro" id="IPR003829">
    <property type="entry name" value="Pirin_N_dom"/>
</dbReference>
<evidence type="ECO:0000256" key="2">
    <source>
        <dbReference type="PIRSR" id="PIRSR006232-1"/>
    </source>
</evidence>
<gene>
    <name evidence="6" type="ORF">HK12_06695</name>
</gene>
<evidence type="ECO:0000256" key="1">
    <source>
        <dbReference type="ARBA" id="ARBA00008416"/>
    </source>
</evidence>
<dbReference type="AlphaFoldDB" id="A0A252A170"/>
<keyword evidence="2" id="KW-0479">Metal-binding</keyword>
<dbReference type="PANTHER" id="PTHR43212">
    <property type="entry name" value="QUERCETIN 2,3-DIOXYGENASE"/>
    <property type="match status" value="1"/>
</dbReference>
<feature type="binding site" evidence="2">
    <location>
        <position position="59"/>
    </location>
    <ligand>
        <name>Fe cation</name>
        <dbReference type="ChEBI" id="CHEBI:24875"/>
    </ligand>
</feature>
<comment type="cofactor">
    <cofactor evidence="2">
        <name>Fe cation</name>
        <dbReference type="ChEBI" id="CHEBI:24875"/>
    </cofactor>
    <text evidence="2">Binds 1 Fe cation per subunit.</text>
</comment>
<evidence type="ECO:0000313" key="6">
    <source>
        <dbReference type="EMBL" id="OUI80970.1"/>
    </source>
</evidence>
<name>A0A252A170_9PROT</name>
<accession>A0A252A170</accession>
<dbReference type="InterPro" id="IPR014710">
    <property type="entry name" value="RmlC-like_jellyroll"/>
</dbReference>
<dbReference type="InterPro" id="IPR012093">
    <property type="entry name" value="Pirin"/>
</dbReference>
<dbReference type="Proteomes" id="UP000194639">
    <property type="component" value="Unassembled WGS sequence"/>
</dbReference>
<dbReference type="PIRSF" id="PIRSF006232">
    <property type="entry name" value="Pirin"/>
    <property type="match status" value="1"/>
</dbReference>
<comment type="similarity">
    <text evidence="1 3">Belongs to the pirin family.</text>
</comment>
<feature type="domain" description="Quercetin 2,3-dioxygenase C-terminal cupin" evidence="5">
    <location>
        <begin position="152"/>
        <end position="230"/>
    </location>
</feature>
<feature type="binding site" evidence="2">
    <location>
        <position position="57"/>
    </location>
    <ligand>
        <name>Fe cation</name>
        <dbReference type="ChEBI" id="CHEBI:24875"/>
    </ligand>
</feature>
<dbReference type="Pfam" id="PF02678">
    <property type="entry name" value="Pirin"/>
    <property type="match status" value="1"/>
</dbReference>
<dbReference type="PANTHER" id="PTHR43212:SF3">
    <property type="entry name" value="QUERCETIN 2,3-DIOXYGENASE"/>
    <property type="match status" value="1"/>
</dbReference>
<keyword evidence="2" id="KW-0408">Iron</keyword>